<dbReference type="InterPro" id="IPR036305">
    <property type="entry name" value="RGS_sf"/>
</dbReference>
<gene>
    <name evidence="4" type="primary">LOC115224291</name>
</gene>
<dbReference type="GO" id="GO:0005886">
    <property type="term" value="C:plasma membrane"/>
    <property type="evidence" value="ECO:0007669"/>
    <property type="project" value="TreeGrafter"/>
</dbReference>
<feature type="domain" description="RGS" evidence="2">
    <location>
        <begin position="491"/>
        <end position="617"/>
    </location>
</feature>
<sequence>MPLFKRKSGNVSNSWFHFAKAKPLPPDRRSWAGETPSLSNGKTSANGSTTRNGRCNDEEAGFSPDRSNRPQSLLLNSELIKELAESGVSNSQIESPMRTSSRLSKTLLEILHDKEALPSFISFMESQNAGQYVRFWLDAKSFQTAAWTRIRTHSLNALAKSSLTEMSLAGSTSSPSRSLSLSSSPAEVFIEAETTLATATSDATSVFSPSFLSSSAVTDETPAGETSSTCRPLASDTCNHLHDNQCQVNPPSSLPSAFSSTPPLTTTTTVATSSSSTSSSPSYSSPCAADSRLFPSADMVEGQGLPRSLTSDKDSILINSSNKHTDSDKSSHLGASQLADDTQLSNSSVVNDDCGATAKDSCQAVKLGQITKDDGTSKKEECNTSTENSSSDRQVNKLGTKLLSSIEKDAVSIYVKYISLDATHSIKINDALRNETTSKICQEVGKVDPECFVACQDYVLEVMKRDYYAEFLHSVYHCKHQIDVLTSGKVYLADILHNDTAIFYFMEFMEQEGVVPLFQFWMAAENFQQHLSLAMGCYDGLQAQEDAMVLYDKYFSLQATEPLGFDDAIRLEVESNICREDGPLPDCFAKPKNLVLRVIEKIYFPSFLQGDLYYKYLSELINTVQLAHDLPQKVRRRLGSDASSEHSIGSQSTGTESISSRNTLLAAADTSHFKKAFNKIDVDMRIDTILLNPDALWKRNNTGKMSFGRINNLGQFVSEYDPEPEHDKKKGSMFFRKRKDREKEQEDMAVQIAEMIIKDVTAITQGSSVPKNPCSAPKQTT</sequence>
<feature type="region of interest" description="Disordered" evidence="1">
    <location>
        <begin position="249"/>
        <end position="288"/>
    </location>
</feature>
<feature type="compositionally biased region" description="Polar residues" evidence="1">
    <location>
        <begin position="36"/>
        <end position="53"/>
    </location>
</feature>
<dbReference type="PANTHER" id="PTHR13155:SF1">
    <property type="entry name" value="A-KINASE ANCHOR PROTEIN 10, MITOCHONDRIAL"/>
    <property type="match status" value="1"/>
</dbReference>
<organism evidence="3 4">
    <name type="scientific">Octopus sinensis</name>
    <name type="common">East Asian common octopus</name>
    <dbReference type="NCBI Taxonomy" id="2607531"/>
    <lineage>
        <taxon>Eukaryota</taxon>
        <taxon>Metazoa</taxon>
        <taxon>Spiralia</taxon>
        <taxon>Lophotrochozoa</taxon>
        <taxon>Mollusca</taxon>
        <taxon>Cephalopoda</taxon>
        <taxon>Coleoidea</taxon>
        <taxon>Octopodiformes</taxon>
        <taxon>Octopoda</taxon>
        <taxon>Incirrata</taxon>
        <taxon>Octopodidae</taxon>
        <taxon>Octopus</taxon>
    </lineage>
</organism>
<evidence type="ECO:0000313" key="3">
    <source>
        <dbReference type="Proteomes" id="UP000515154"/>
    </source>
</evidence>
<dbReference type="InterPro" id="IPR044926">
    <property type="entry name" value="RGS_subdomain_2"/>
</dbReference>
<feature type="compositionally biased region" description="Low complexity" evidence="1">
    <location>
        <begin position="250"/>
        <end position="286"/>
    </location>
</feature>
<dbReference type="AlphaFoldDB" id="A0A6P7TNC4"/>
<dbReference type="FunFam" id="1.10.167.10:FF:000005">
    <property type="entry name" value="Putative A-kinase anchor protein 10 mitochondrial"/>
    <property type="match status" value="1"/>
</dbReference>
<dbReference type="InterPro" id="IPR016137">
    <property type="entry name" value="RGS"/>
</dbReference>
<dbReference type="InterPro" id="IPR052246">
    <property type="entry name" value="Cell_Polariz_PKAAnc"/>
</dbReference>
<feature type="domain" description="RGS" evidence="2">
    <location>
        <begin position="106"/>
        <end position="144"/>
    </location>
</feature>
<dbReference type="CDD" id="cd08721">
    <property type="entry name" value="RGS_AKAP2_2"/>
    <property type="match status" value="1"/>
</dbReference>
<dbReference type="GO" id="GO:0008104">
    <property type="term" value="P:intracellular protein localization"/>
    <property type="evidence" value="ECO:0007669"/>
    <property type="project" value="TreeGrafter"/>
</dbReference>
<evidence type="ECO:0000259" key="2">
    <source>
        <dbReference type="PROSITE" id="PS50132"/>
    </source>
</evidence>
<keyword evidence="3" id="KW-1185">Reference proteome</keyword>
<dbReference type="PANTHER" id="PTHR13155">
    <property type="entry name" value="A-KINASE ANCHOR PROTEINS"/>
    <property type="match status" value="1"/>
</dbReference>
<evidence type="ECO:0000256" key="1">
    <source>
        <dbReference type="SAM" id="MobiDB-lite"/>
    </source>
</evidence>
<protein>
    <submittedName>
        <fullName evidence="4">A-kinase anchor protein 10, mitochondrial-like isoform X1</fullName>
    </submittedName>
</protein>
<feature type="region of interest" description="Disordered" evidence="1">
    <location>
        <begin position="374"/>
        <end position="393"/>
    </location>
</feature>
<dbReference type="PROSITE" id="PS50132">
    <property type="entry name" value="RGS"/>
    <property type="match status" value="3"/>
</dbReference>
<feature type="domain" description="RGS" evidence="2">
    <location>
        <begin position="410"/>
        <end position="477"/>
    </location>
</feature>
<feature type="region of interest" description="Disordered" evidence="1">
    <location>
        <begin position="26"/>
        <end position="70"/>
    </location>
</feature>
<evidence type="ECO:0000313" key="4">
    <source>
        <dbReference type="RefSeq" id="XP_029650977.1"/>
    </source>
</evidence>
<proteinExistence type="predicted"/>
<name>A0A6P7TNC4_9MOLL</name>
<feature type="compositionally biased region" description="Basic residues" evidence="1">
    <location>
        <begin position="731"/>
        <end position="740"/>
    </location>
</feature>
<dbReference type="Gene3D" id="1.10.167.10">
    <property type="entry name" value="Regulator of G-protein Signalling 4, domain 2"/>
    <property type="match status" value="3"/>
</dbReference>
<dbReference type="Pfam" id="PF00615">
    <property type="entry name" value="RGS"/>
    <property type="match status" value="2"/>
</dbReference>
<reference evidence="4" key="1">
    <citation type="submission" date="2025-08" db="UniProtKB">
        <authorList>
            <consortium name="RefSeq"/>
        </authorList>
    </citation>
    <scope>IDENTIFICATION</scope>
</reference>
<dbReference type="Proteomes" id="UP000515154">
    <property type="component" value="Linkage group LG25"/>
</dbReference>
<dbReference type="SMART" id="SM00315">
    <property type="entry name" value="RGS"/>
    <property type="match status" value="2"/>
</dbReference>
<dbReference type="GO" id="GO:0005739">
    <property type="term" value="C:mitochondrion"/>
    <property type="evidence" value="ECO:0007669"/>
    <property type="project" value="TreeGrafter"/>
</dbReference>
<dbReference type="KEGG" id="osn:115224291"/>
<dbReference type="RefSeq" id="XP_029650977.1">
    <property type="nucleotide sequence ID" value="XM_029795117.2"/>
</dbReference>
<feature type="region of interest" description="Disordered" evidence="1">
    <location>
        <begin position="722"/>
        <end position="746"/>
    </location>
</feature>
<dbReference type="SUPFAM" id="SSF48097">
    <property type="entry name" value="Regulator of G-protein signaling, RGS"/>
    <property type="match status" value="2"/>
</dbReference>
<accession>A0A6P7TNC4</accession>